<evidence type="ECO:0000256" key="1">
    <source>
        <dbReference type="SAM" id="MobiDB-lite"/>
    </source>
</evidence>
<dbReference type="Proteomes" id="UP000317638">
    <property type="component" value="Unassembled WGS sequence"/>
</dbReference>
<dbReference type="AlphaFoldDB" id="A0A553JXB8"/>
<dbReference type="InterPro" id="IPR029058">
    <property type="entry name" value="AB_hydrolase_fold"/>
</dbReference>
<keyword evidence="3" id="KW-0378">Hydrolase</keyword>
<dbReference type="SUPFAM" id="SSF53474">
    <property type="entry name" value="alpha/beta-Hydrolases"/>
    <property type="match status" value="1"/>
</dbReference>
<dbReference type="Gene3D" id="3.40.50.1820">
    <property type="entry name" value="alpha/beta hydrolase"/>
    <property type="match status" value="1"/>
</dbReference>
<gene>
    <name evidence="3" type="ORF">FOJ82_14715</name>
</gene>
<proteinExistence type="predicted"/>
<dbReference type="OrthoDB" id="9785847at2"/>
<dbReference type="EMBL" id="VKKG01000006">
    <property type="protein sequence ID" value="TRY17095.1"/>
    <property type="molecule type" value="Genomic_DNA"/>
</dbReference>
<dbReference type="InterPro" id="IPR000073">
    <property type="entry name" value="AB_hydrolase_1"/>
</dbReference>
<accession>A0A553JXB8</accession>
<evidence type="ECO:0000313" key="4">
    <source>
        <dbReference type="Proteomes" id="UP000317638"/>
    </source>
</evidence>
<name>A0A553JXB8_9ACTN</name>
<dbReference type="GO" id="GO:0016787">
    <property type="term" value="F:hydrolase activity"/>
    <property type="evidence" value="ECO:0007669"/>
    <property type="project" value="UniProtKB-KW"/>
</dbReference>
<evidence type="ECO:0000313" key="3">
    <source>
        <dbReference type="EMBL" id="TRY17095.1"/>
    </source>
</evidence>
<comment type="caution">
    <text evidence="3">The sequence shown here is derived from an EMBL/GenBank/DDBJ whole genome shotgun (WGS) entry which is preliminary data.</text>
</comment>
<sequence length="298" mass="31524">MITATSNRAPTQSATGRRRPRNTLQLTAARTAFKLLDRMAPDVAARWALRIWCTVPNTRGRRRDERTSPGETSRLALPDGRSVAVEIWGEGEPVYLMHGWGGWRGQLGGFVDPLVTAGRRVVAVDAPSHGESAPGILGPGRATAIEFIDALTAATATHGRAGAVVAHSLGCTSTALAIAGGMPVEKLALLAPHPNVMSLTRAMSQTLGYGARTRALFDTRLEALAGRPLADFDLTALPGPPGTLVVHDLEDKESPYTGTALLADSWEDAELLTTTGLGHQRILRDPDVIAAVVAHVTS</sequence>
<feature type="region of interest" description="Disordered" evidence="1">
    <location>
        <begin position="1"/>
        <end position="22"/>
    </location>
</feature>
<dbReference type="RefSeq" id="WP_143939238.1">
    <property type="nucleotide sequence ID" value="NZ_VKKG01000006.1"/>
</dbReference>
<organism evidence="3 4">
    <name type="scientific">Tessaracoccus rhinocerotis</name>
    <dbReference type="NCBI Taxonomy" id="1689449"/>
    <lineage>
        <taxon>Bacteria</taxon>
        <taxon>Bacillati</taxon>
        <taxon>Actinomycetota</taxon>
        <taxon>Actinomycetes</taxon>
        <taxon>Propionibacteriales</taxon>
        <taxon>Propionibacteriaceae</taxon>
        <taxon>Tessaracoccus</taxon>
    </lineage>
</organism>
<reference evidence="3 4" key="1">
    <citation type="submission" date="2019-07" db="EMBL/GenBank/DDBJ databases">
        <authorList>
            <person name="Zhou L.-Y."/>
        </authorList>
    </citation>
    <scope>NUCLEOTIDE SEQUENCE [LARGE SCALE GENOMIC DNA]</scope>
    <source>
        <strain evidence="3 4">YIM 101269</strain>
    </source>
</reference>
<evidence type="ECO:0000259" key="2">
    <source>
        <dbReference type="Pfam" id="PF12697"/>
    </source>
</evidence>
<keyword evidence="4" id="KW-1185">Reference proteome</keyword>
<protein>
    <submittedName>
        <fullName evidence="3">Alpha/beta fold hydrolase</fullName>
    </submittedName>
</protein>
<feature type="compositionally biased region" description="Polar residues" evidence="1">
    <location>
        <begin position="1"/>
        <end position="15"/>
    </location>
</feature>
<dbReference type="Pfam" id="PF12697">
    <property type="entry name" value="Abhydrolase_6"/>
    <property type="match status" value="1"/>
</dbReference>
<feature type="domain" description="AB hydrolase-1" evidence="2">
    <location>
        <begin position="95"/>
        <end position="291"/>
    </location>
</feature>